<accession>J3LWQ4</accession>
<dbReference type="InterPro" id="IPR009003">
    <property type="entry name" value="Peptidase_S1_PA"/>
</dbReference>
<dbReference type="Proteomes" id="UP000006038">
    <property type="component" value="Chromosome 4"/>
</dbReference>
<dbReference type="SUPFAM" id="SSF50494">
    <property type="entry name" value="Trypsin-like serine proteases"/>
    <property type="match status" value="1"/>
</dbReference>
<reference evidence="2" key="1">
    <citation type="journal article" date="2013" name="Nat. Commun.">
        <title>Whole-genome sequencing of Oryza brachyantha reveals mechanisms underlying Oryza genome evolution.</title>
        <authorList>
            <person name="Chen J."/>
            <person name="Huang Q."/>
            <person name="Gao D."/>
            <person name="Wang J."/>
            <person name="Lang Y."/>
            <person name="Liu T."/>
            <person name="Li B."/>
            <person name="Bai Z."/>
            <person name="Luis Goicoechea J."/>
            <person name="Liang C."/>
            <person name="Chen C."/>
            <person name="Zhang W."/>
            <person name="Sun S."/>
            <person name="Liao Y."/>
            <person name="Zhang X."/>
            <person name="Yang L."/>
            <person name="Song C."/>
            <person name="Wang M."/>
            <person name="Shi J."/>
            <person name="Liu G."/>
            <person name="Liu J."/>
            <person name="Zhou H."/>
            <person name="Zhou W."/>
            <person name="Yu Q."/>
            <person name="An N."/>
            <person name="Chen Y."/>
            <person name="Cai Q."/>
            <person name="Wang B."/>
            <person name="Liu B."/>
            <person name="Min J."/>
            <person name="Huang Y."/>
            <person name="Wu H."/>
            <person name="Li Z."/>
            <person name="Zhang Y."/>
            <person name="Yin Y."/>
            <person name="Song W."/>
            <person name="Jiang J."/>
            <person name="Jackson S.A."/>
            <person name="Wing R.A."/>
            <person name="Wang J."/>
            <person name="Chen M."/>
        </authorList>
    </citation>
    <scope>NUCLEOTIDE SEQUENCE [LARGE SCALE GENOMIC DNA]</scope>
    <source>
        <strain evidence="2">cv. IRGC 101232</strain>
    </source>
</reference>
<dbReference type="SUPFAM" id="SSF50156">
    <property type="entry name" value="PDZ domain-like"/>
    <property type="match status" value="1"/>
</dbReference>
<keyword evidence="3" id="KW-1185">Reference proteome</keyword>
<dbReference type="STRING" id="4533.J3LWQ4"/>
<organism evidence="2">
    <name type="scientific">Oryza brachyantha</name>
    <name type="common">malo sina</name>
    <dbReference type="NCBI Taxonomy" id="4533"/>
    <lineage>
        <taxon>Eukaryota</taxon>
        <taxon>Viridiplantae</taxon>
        <taxon>Streptophyta</taxon>
        <taxon>Embryophyta</taxon>
        <taxon>Tracheophyta</taxon>
        <taxon>Spermatophyta</taxon>
        <taxon>Magnoliopsida</taxon>
        <taxon>Liliopsida</taxon>
        <taxon>Poales</taxon>
        <taxon>Poaceae</taxon>
        <taxon>BOP clade</taxon>
        <taxon>Oryzoideae</taxon>
        <taxon>Oryzeae</taxon>
        <taxon>Oryzinae</taxon>
        <taxon>Oryza</taxon>
    </lineage>
</organism>
<dbReference type="Gramene" id="OB04G15790.1">
    <property type="protein sequence ID" value="OB04G15790.1"/>
    <property type="gene ID" value="OB04G15790"/>
</dbReference>
<evidence type="ECO:0000313" key="3">
    <source>
        <dbReference type="Proteomes" id="UP000006038"/>
    </source>
</evidence>
<dbReference type="EnsemblPlants" id="OB04G15790.1">
    <property type="protein sequence ID" value="OB04G15790.1"/>
    <property type="gene ID" value="OB04G15790"/>
</dbReference>
<name>J3LWQ4_ORYBR</name>
<reference evidence="2" key="2">
    <citation type="submission" date="2013-04" db="UniProtKB">
        <authorList>
            <consortium name="EnsemblPlants"/>
        </authorList>
    </citation>
    <scope>IDENTIFICATION</scope>
</reference>
<dbReference type="MEROPS" id="S01.279"/>
<proteinExistence type="predicted"/>
<dbReference type="Gene3D" id="2.30.42.10">
    <property type="match status" value="1"/>
</dbReference>
<feature type="domain" description="PDZ" evidence="1">
    <location>
        <begin position="388"/>
        <end position="427"/>
    </location>
</feature>
<dbReference type="PANTHER" id="PTHR47389:SF5">
    <property type="entry name" value="OS09G0436700 PROTEIN"/>
    <property type="match status" value="1"/>
</dbReference>
<dbReference type="Gene3D" id="2.40.10.120">
    <property type="match status" value="1"/>
</dbReference>
<dbReference type="AlphaFoldDB" id="J3LWQ4"/>
<dbReference type="Pfam" id="PF17820">
    <property type="entry name" value="PDZ_6"/>
    <property type="match status" value="1"/>
</dbReference>
<dbReference type="PANTHER" id="PTHR47389">
    <property type="entry name" value="OS09G0436400 PROTEIN"/>
    <property type="match status" value="1"/>
</dbReference>
<dbReference type="InterPro" id="IPR041489">
    <property type="entry name" value="PDZ_6"/>
</dbReference>
<evidence type="ECO:0000313" key="2">
    <source>
        <dbReference type="EnsemblPlants" id="OB04G15790.1"/>
    </source>
</evidence>
<protein>
    <recommendedName>
        <fullName evidence="1">PDZ domain-containing protein</fullName>
    </recommendedName>
</protein>
<dbReference type="Pfam" id="PF13365">
    <property type="entry name" value="Trypsin_2"/>
    <property type="match status" value="1"/>
</dbReference>
<sequence>MGAFQSVANKSSINTEIRIGVLNNEMGDGQAANIALVMASGWELLGVATLVIMPLGVRCTRGRAGPGRAGPLIHFARTLWNSSPAPEDLVSNEPPPQPFARAIVSAHEKLQSKYHAKRDRQLKLASLDDSVPRSCLVDSRLMHSRESATKIVLQIAKVVLGLSSYIDGKLLRHCSGFVIEWDAESKIGIILTSALVIQSKSPSADEWLARDEYAPHAKVCVHLLDKAGTVVVADLVNYDKHYNLALFKIVVDLSTQIPYFTSEVKCAEEIFIVGRDEGQNLSIDHGLVEYKGPSTLQRHHHMFVGCRINKLCIGGPAINFQGQIVGMVSLPQVAFIPSSIILKCLQMWKKFRCIPRLHVGMKFSAIGLLDPARIEKISRKCDVDSGLIVTQVSNESVAEKFGVRNGDIIQSWNGENILTTIELENFLLHMGEKHLDKGNSIGSSVDLSIGIFHIRKDSRRTIKLTVNVSDDVEVVAKGTYDVTPRDCTLVDDDDDVVQGEESTHETAADEVGDREISTFSEHGITGVCEVEVYGK</sequence>
<evidence type="ECO:0000259" key="1">
    <source>
        <dbReference type="Pfam" id="PF17820"/>
    </source>
</evidence>
<dbReference type="OMA" id="MEPACEA"/>
<dbReference type="HOGENOM" id="CLU_012954_0_0_1"/>
<dbReference type="InterPro" id="IPR036034">
    <property type="entry name" value="PDZ_sf"/>
</dbReference>